<evidence type="ECO:0000313" key="2">
    <source>
        <dbReference type="Proteomes" id="UP000462621"/>
    </source>
</evidence>
<reference evidence="1 2" key="1">
    <citation type="submission" date="2019-10" db="EMBL/GenBank/DDBJ databases">
        <title>Vibrio sp. nov. isolated from a shrimp pond.</title>
        <authorList>
            <person name="Gomez-Gil B."/>
            <person name="Enciso-Ibarra J."/>
            <person name="Enciso-Ibarra K."/>
            <person name="Bolan-Mejia C."/>
        </authorList>
    </citation>
    <scope>NUCLEOTIDE SEQUENCE [LARGE SCALE GENOMIC DNA]</scope>
    <source>
        <strain evidence="1 2">CAIM 722</strain>
    </source>
</reference>
<dbReference type="AlphaFoldDB" id="A0A7X4LHX9"/>
<name>A0A7X4LHX9_9VIBR</name>
<dbReference type="Proteomes" id="UP000462621">
    <property type="component" value="Unassembled WGS sequence"/>
</dbReference>
<proteinExistence type="predicted"/>
<dbReference type="EMBL" id="WEKT01000004">
    <property type="protein sequence ID" value="MZI92222.1"/>
    <property type="molecule type" value="Genomic_DNA"/>
</dbReference>
<organism evidence="1 2">
    <name type="scientific">Vibrio eleionomae</name>
    <dbReference type="NCBI Taxonomy" id="2653505"/>
    <lineage>
        <taxon>Bacteria</taxon>
        <taxon>Pseudomonadati</taxon>
        <taxon>Pseudomonadota</taxon>
        <taxon>Gammaproteobacteria</taxon>
        <taxon>Vibrionales</taxon>
        <taxon>Vibrionaceae</taxon>
        <taxon>Vibrio</taxon>
    </lineage>
</organism>
<evidence type="ECO:0000313" key="1">
    <source>
        <dbReference type="EMBL" id="MZI92222.1"/>
    </source>
</evidence>
<keyword evidence="2" id="KW-1185">Reference proteome</keyword>
<sequence length="61" mass="7737">MNNDKRRTSWRDFLENSLRLSDINELEYKRMQQFKHLPICMTDYYSKNWSGWRDYLEQEKK</sequence>
<gene>
    <name evidence="1" type="ORF">F9817_03255</name>
</gene>
<comment type="caution">
    <text evidence="1">The sequence shown here is derived from an EMBL/GenBank/DDBJ whole genome shotgun (WGS) entry which is preliminary data.</text>
</comment>
<accession>A0A7X4LHX9</accession>
<protein>
    <submittedName>
        <fullName evidence="1">Uncharacterized protein</fullName>
    </submittedName>
</protein>